<keyword evidence="12 19" id="KW-0560">Oxidoreductase</keyword>
<feature type="binding site" evidence="19">
    <location>
        <begin position="492"/>
        <end position="494"/>
    </location>
    <ligand>
        <name>FAD</name>
        <dbReference type="ChEBI" id="CHEBI:57692"/>
    </ligand>
</feature>
<dbReference type="FunFam" id="3.40.50.360:FF:000024">
    <property type="entry name" value="NADPH--cytochrome P450 reductase"/>
    <property type="match status" value="1"/>
</dbReference>
<keyword evidence="8 19" id="KW-0274">FAD</keyword>
<keyword evidence="15 19" id="KW-0496">Mitochondrion</keyword>
<comment type="similarity">
    <text evidence="19">In the N-terminal section; belongs to the flavodoxin family.</text>
</comment>
<feature type="domain" description="FAD-binding FR-type" evidence="21">
    <location>
        <begin position="287"/>
        <end position="558"/>
    </location>
</feature>
<evidence type="ECO:0000256" key="9">
    <source>
        <dbReference type="ARBA" id="ARBA00022857"/>
    </source>
</evidence>
<comment type="catalytic activity">
    <reaction evidence="19">
        <text>2 oxidized [cytochrome P450] + NADPH = 2 reduced [cytochrome P450] + NADP(+) + H(+)</text>
        <dbReference type="Rhea" id="RHEA:24040"/>
        <dbReference type="Rhea" id="RHEA-COMP:14627"/>
        <dbReference type="Rhea" id="RHEA-COMP:14628"/>
        <dbReference type="ChEBI" id="CHEBI:15378"/>
        <dbReference type="ChEBI" id="CHEBI:55376"/>
        <dbReference type="ChEBI" id="CHEBI:57783"/>
        <dbReference type="ChEBI" id="CHEBI:58349"/>
        <dbReference type="ChEBI" id="CHEBI:60344"/>
        <dbReference type="EC" id="1.6.2.4"/>
    </reaction>
</comment>
<keyword evidence="11 19" id="KW-1133">Transmembrane helix</keyword>
<evidence type="ECO:0000256" key="8">
    <source>
        <dbReference type="ARBA" id="ARBA00022827"/>
    </source>
</evidence>
<dbReference type="InterPro" id="IPR017927">
    <property type="entry name" value="FAD-bd_FR_type"/>
</dbReference>
<dbReference type="FunFam" id="2.40.30.10:FF:000100">
    <property type="entry name" value="NADPH--cytochrome P450 reductase"/>
    <property type="match status" value="1"/>
</dbReference>
<accession>A0A284RG19</accession>
<dbReference type="OrthoDB" id="1856718at2759"/>
<evidence type="ECO:0000256" key="2">
    <source>
        <dbReference type="ARBA" id="ARBA00022516"/>
    </source>
</evidence>
<keyword evidence="1 19" id="KW-1003">Cell membrane</keyword>
<feature type="binding site" evidence="19">
    <location>
        <begin position="512"/>
        <end position="515"/>
    </location>
    <ligand>
        <name>FAD</name>
        <dbReference type="ChEBI" id="CHEBI:57692"/>
    </ligand>
</feature>
<dbReference type="GO" id="GO:0010181">
    <property type="term" value="F:FMN binding"/>
    <property type="evidence" value="ECO:0007669"/>
    <property type="project" value="UniProtKB-UniRule"/>
</dbReference>
<dbReference type="Gene3D" id="3.40.50.360">
    <property type="match status" value="1"/>
</dbReference>
<evidence type="ECO:0000313" key="22">
    <source>
        <dbReference type="EMBL" id="SJL07695.1"/>
    </source>
</evidence>
<evidence type="ECO:0000259" key="20">
    <source>
        <dbReference type="PROSITE" id="PS50902"/>
    </source>
</evidence>
<dbReference type="PIRSF" id="PIRSF000208">
    <property type="entry name" value="P450R"/>
    <property type="match status" value="1"/>
</dbReference>
<dbReference type="GO" id="GO:0005789">
    <property type="term" value="C:endoplasmic reticulum membrane"/>
    <property type="evidence" value="ECO:0007669"/>
    <property type="project" value="UniProtKB-SubCell"/>
</dbReference>
<dbReference type="GO" id="GO:0005741">
    <property type="term" value="C:mitochondrial outer membrane"/>
    <property type="evidence" value="ECO:0007669"/>
    <property type="project" value="UniProtKB-SubCell"/>
</dbReference>
<evidence type="ECO:0000256" key="14">
    <source>
        <dbReference type="ARBA" id="ARBA00023098"/>
    </source>
</evidence>
<dbReference type="InterPro" id="IPR001709">
    <property type="entry name" value="Flavoprot_Pyr_Nucl_cyt_Rdtase"/>
</dbReference>
<protein>
    <recommendedName>
        <fullName evidence="19">NADPH--cytochrome P450 reductase</fullName>
        <shortName evidence="19">CPR</shortName>
        <shortName evidence="19">P450R</shortName>
        <ecNumber evidence="19">1.6.2.4</ecNumber>
    </recommendedName>
</protein>
<evidence type="ECO:0000259" key="21">
    <source>
        <dbReference type="PROSITE" id="PS51384"/>
    </source>
</evidence>
<dbReference type="PANTHER" id="PTHR19384:SF17">
    <property type="entry name" value="NADPH--CYTOCHROME P450 REDUCTASE"/>
    <property type="match status" value="1"/>
</dbReference>
<evidence type="ECO:0000256" key="7">
    <source>
        <dbReference type="ARBA" id="ARBA00022824"/>
    </source>
</evidence>
<evidence type="ECO:0000256" key="19">
    <source>
        <dbReference type="HAMAP-Rule" id="MF_03212"/>
    </source>
</evidence>
<dbReference type="GO" id="GO:0050660">
    <property type="term" value="F:flavin adenine dinucleotide binding"/>
    <property type="evidence" value="ECO:0007669"/>
    <property type="project" value="UniProtKB-UniRule"/>
</dbReference>
<feature type="binding site" evidence="19">
    <location>
        <position position="307"/>
    </location>
    <ligand>
        <name>NADP(+)</name>
        <dbReference type="ChEBI" id="CHEBI:58349"/>
    </ligand>
</feature>
<dbReference type="GO" id="GO:0005829">
    <property type="term" value="C:cytosol"/>
    <property type="evidence" value="ECO:0007669"/>
    <property type="project" value="TreeGrafter"/>
</dbReference>
<dbReference type="Pfam" id="PF00258">
    <property type="entry name" value="Flavodoxin_1"/>
    <property type="match status" value="1"/>
</dbReference>
<evidence type="ECO:0000256" key="10">
    <source>
        <dbReference type="ARBA" id="ARBA00022955"/>
    </source>
</evidence>
<dbReference type="GO" id="GO:0050661">
    <property type="term" value="F:NADP binding"/>
    <property type="evidence" value="ECO:0007669"/>
    <property type="project" value="UniProtKB-UniRule"/>
</dbReference>
<evidence type="ECO:0000256" key="11">
    <source>
        <dbReference type="ARBA" id="ARBA00022989"/>
    </source>
</evidence>
<dbReference type="EMBL" id="FUEG01000008">
    <property type="protein sequence ID" value="SJL07695.1"/>
    <property type="molecule type" value="Genomic_DNA"/>
</dbReference>
<dbReference type="Gene3D" id="3.40.50.80">
    <property type="entry name" value="Nucleotide-binding domain of ferredoxin-NADP reductase (FNR) module"/>
    <property type="match status" value="1"/>
</dbReference>
<dbReference type="PROSITE" id="PS50902">
    <property type="entry name" value="FLAVODOXIN_LIKE"/>
    <property type="match status" value="1"/>
</dbReference>
<dbReference type="Proteomes" id="UP000219338">
    <property type="component" value="Unassembled WGS sequence"/>
</dbReference>
<proteinExistence type="inferred from homology"/>
<feature type="binding site" evidence="19">
    <location>
        <position position="498"/>
    </location>
    <ligand>
        <name>FAD</name>
        <dbReference type="ChEBI" id="CHEBI:57692"/>
    </ligand>
</feature>
<feature type="domain" description="Flavodoxin-like" evidence="20">
    <location>
        <begin position="84"/>
        <end position="234"/>
    </location>
</feature>
<keyword evidence="2 19" id="KW-0444">Lipid biosynthesis</keyword>
<evidence type="ECO:0000256" key="18">
    <source>
        <dbReference type="ARBA" id="ARBA00023221"/>
    </source>
</evidence>
<dbReference type="SUPFAM" id="SSF63380">
    <property type="entry name" value="Riboflavin synthase domain-like"/>
    <property type="match status" value="1"/>
</dbReference>
<comment type="caution">
    <text evidence="19">Lacks conserved residue(s) required for the propagation of feature annotation.</text>
</comment>
<evidence type="ECO:0000256" key="13">
    <source>
        <dbReference type="ARBA" id="ARBA00023011"/>
    </source>
</evidence>
<comment type="subcellular location">
    <subcellularLocation>
        <location evidence="19">Endoplasmic reticulum membrane</location>
        <topology evidence="19">Single-pass membrane protein</topology>
        <orientation evidence="19">Cytoplasmic side</orientation>
    </subcellularLocation>
    <subcellularLocation>
        <location evidence="19">Mitochondrion outer membrane</location>
        <topology evidence="19">Single-pass membrane protein</topology>
        <orientation evidence="19">Cytoplasmic side</orientation>
    </subcellularLocation>
    <subcellularLocation>
        <location evidence="19">Cell membrane</location>
        <topology evidence="19">Single-pass membrane protein</topology>
        <orientation evidence="19">Cytoplasmic side</orientation>
    </subcellularLocation>
</comment>
<name>A0A284RG19_ARMOS</name>
<evidence type="ECO:0000256" key="1">
    <source>
        <dbReference type="ARBA" id="ARBA00022475"/>
    </source>
</evidence>
<feature type="binding site" evidence="19">
    <location>
        <begin position="183"/>
        <end position="192"/>
    </location>
    <ligand>
        <name>FMN</name>
        <dbReference type="ChEBI" id="CHEBI:58210"/>
    </ligand>
</feature>
<dbReference type="GO" id="GO:0003958">
    <property type="term" value="F:NADPH-hemoprotein reductase activity"/>
    <property type="evidence" value="ECO:0007669"/>
    <property type="project" value="UniProtKB-UniRule"/>
</dbReference>
<feature type="binding site" evidence="19">
    <location>
        <begin position="474"/>
        <end position="477"/>
    </location>
    <ligand>
        <name>FAD</name>
        <dbReference type="ChEBI" id="CHEBI:57692"/>
    </ligand>
</feature>
<dbReference type="EC" id="1.6.2.4" evidence="19"/>
<dbReference type="Pfam" id="PF00175">
    <property type="entry name" value="NAD_binding_1"/>
    <property type="match status" value="1"/>
</dbReference>
<dbReference type="PRINTS" id="PR00369">
    <property type="entry name" value="FLAVODOXIN"/>
</dbReference>
<dbReference type="SUPFAM" id="SSF52218">
    <property type="entry name" value="Flavoproteins"/>
    <property type="match status" value="1"/>
</dbReference>
<dbReference type="InterPro" id="IPR023208">
    <property type="entry name" value="P450R"/>
</dbReference>
<evidence type="ECO:0000313" key="23">
    <source>
        <dbReference type="Proteomes" id="UP000219338"/>
    </source>
</evidence>
<keyword evidence="5 19" id="KW-0812">Transmembrane</keyword>
<dbReference type="InterPro" id="IPR039261">
    <property type="entry name" value="FNR_nucleotide-bd"/>
</dbReference>
<feature type="transmembrane region" description="Helical" evidence="19">
    <location>
        <begin position="29"/>
        <end position="45"/>
    </location>
</feature>
<keyword evidence="7 19" id="KW-0256">Endoplasmic reticulum</keyword>
<evidence type="ECO:0000256" key="17">
    <source>
        <dbReference type="ARBA" id="ARBA00023166"/>
    </source>
</evidence>
<evidence type="ECO:0000256" key="4">
    <source>
        <dbReference type="ARBA" id="ARBA00022643"/>
    </source>
</evidence>
<comment type="similarity">
    <text evidence="19">In the C-terminal section; belongs to the flavoprotein pyridine nucleotide cytochrome reductase family.</text>
</comment>
<keyword evidence="13 19" id="KW-0756">Sterol biosynthesis</keyword>
<reference evidence="23" key="1">
    <citation type="journal article" date="2017" name="Nat. Ecol. Evol.">
        <title>Genome expansion and lineage-specific genetic innovations in the forest pathogenic fungi Armillaria.</title>
        <authorList>
            <person name="Sipos G."/>
            <person name="Prasanna A.N."/>
            <person name="Walter M.C."/>
            <person name="O'Connor E."/>
            <person name="Balint B."/>
            <person name="Krizsan K."/>
            <person name="Kiss B."/>
            <person name="Hess J."/>
            <person name="Varga T."/>
            <person name="Slot J."/>
            <person name="Riley R."/>
            <person name="Boka B."/>
            <person name="Rigling D."/>
            <person name="Barry K."/>
            <person name="Lee J."/>
            <person name="Mihaltcheva S."/>
            <person name="LaButti K."/>
            <person name="Lipzen A."/>
            <person name="Waldron R."/>
            <person name="Moloney N.M."/>
            <person name="Sperisen C."/>
            <person name="Kredics L."/>
            <person name="Vagvoelgyi C."/>
            <person name="Patrignani A."/>
            <person name="Fitzpatrick D."/>
            <person name="Nagy I."/>
            <person name="Doyle S."/>
            <person name="Anderson J.B."/>
            <person name="Grigoriev I.V."/>
            <person name="Gueldener U."/>
            <person name="Muensterkoetter M."/>
            <person name="Nagy L.G."/>
        </authorList>
    </citation>
    <scope>NUCLEOTIDE SEQUENCE [LARGE SCALE GENOMIC DNA]</scope>
    <source>
        <strain evidence="23">C18/9</strain>
    </source>
</reference>
<dbReference type="InterPro" id="IPR017938">
    <property type="entry name" value="Riboflavin_synthase-like_b-brl"/>
</dbReference>
<dbReference type="GO" id="GO:0005886">
    <property type="term" value="C:plasma membrane"/>
    <property type="evidence" value="ECO:0007669"/>
    <property type="project" value="UniProtKB-SubCell"/>
</dbReference>
<evidence type="ECO:0000256" key="5">
    <source>
        <dbReference type="ARBA" id="ARBA00022692"/>
    </source>
</evidence>
<feature type="binding site" evidence="19">
    <location>
        <begin position="90"/>
        <end position="95"/>
    </location>
    <ligand>
        <name>FMN</name>
        <dbReference type="ChEBI" id="CHEBI:58210"/>
    </ligand>
</feature>
<evidence type="ECO:0000256" key="12">
    <source>
        <dbReference type="ARBA" id="ARBA00023002"/>
    </source>
</evidence>
<dbReference type="CDD" id="cd06204">
    <property type="entry name" value="CYPOR"/>
    <property type="match status" value="1"/>
</dbReference>
<dbReference type="HAMAP" id="MF_03212">
    <property type="entry name" value="NCPR"/>
    <property type="match status" value="1"/>
</dbReference>
<dbReference type="PRINTS" id="PR00371">
    <property type="entry name" value="FPNCR"/>
</dbReference>
<feature type="binding site" evidence="19">
    <location>
        <position position="746"/>
    </location>
    <ligand>
        <name>FAD</name>
        <dbReference type="ChEBI" id="CHEBI:57692"/>
    </ligand>
</feature>
<dbReference type="OMA" id="QKRYQRD"/>
<sequence length="747" mass="82186">MDVELNTTTRSAVPYFLAASMSSTSSSDVFILVIGVVLAAAYLFRDQLFAVAKPKKVVVPTASQDGDVNPRDFAAKMKAGNKRLVIFYGSQTGTAEEYAIRLAKEAKAKFGLTSLVCDPEEYDFETLDSLPEGTAAIFVMASYGEGEPTDNAVTLLQNLNEDSFEFSQGSHRLENLKYVLFGLGNKTYEHYNLVARQVDQYLTGMGATRIGERGEGDDDKSMEEDYLEWKDGMWEAFAKALGVEEGQGGDSADFAVSELASHPEEKVYLGELSARALTKTKGIHDAKNPYAAPIAVARELFSLTGDRNCVHVELNIEGSGITYQHGDHVGVWPTNAEIEVDRLLCALGLYDKRDTVIGIESLDPALAKVPFPVPTTYATVLRHYIDISAMAGRQILGSFSKFAPTPEAEAFLKEVNSNKETYADVVGKGCLKVGEILQTAAGNDITAIPSASNTSVWNIPFDLIVSSIPRLQPRYYSISSSPKIYPNSIHVTCVTLKYKSEGDKVPTRWVYGVGSNFLLNLKYAANGETVPMISNTGIANTALPTYAIHGPRGAYRQETIYKSPIHVRRSTFRLPTNPKSPVIMIGPGTGVAPFRGFVQERVALARRTLEKNGPDALADWGRITLFYGCRNSTEDFLYKEEWPQYQEELKGKFTLHCSFSREKYRPDGSKIYVQDLIWEDRQNIADSIIAGKGYVYICGEAKNMSKAVEEVLAKILGEAKGGSAEVEGTAEVKMLKERSRLLLDVWS</sequence>
<dbReference type="InterPro" id="IPR001094">
    <property type="entry name" value="Flavdoxin-like"/>
</dbReference>
<feature type="binding site" evidence="19">
    <location>
        <begin position="660"/>
        <end position="661"/>
    </location>
    <ligand>
        <name>NADP(+)</name>
        <dbReference type="ChEBI" id="CHEBI:58349"/>
    </ligand>
</feature>
<keyword evidence="23" id="KW-1185">Reference proteome</keyword>
<feature type="binding site" evidence="19">
    <location>
        <position position="218"/>
    </location>
    <ligand>
        <name>FMN</name>
        <dbReference type="ChEBI" id="CHEBI:58210"/>
    </ligand>
</feature>
<organism evidence="22 23">
    <name type="scientific">Armillaria ostoyae</name>
    <name type="common">Armillaria root rot fungus</name>
    <dbReference type="NCBI Taxonomy" id="47428"/>
    <lineage>
        <taxon>Eukaryota</taxon>
        <taxon>Fungi</taxon>
        <taxon>Dikarya</taxon>
        <taxon>Basidiomycota</taxon>
        <taxon>Agaricomycotina</taxon>
        <taxon>Agaricomycetes</taxon>
        <taxon>Agaricomycetidae</taxon>
        <taxon>Agaricales</taxon>
        <taxon>Marasmiineae</taxon>
        <taxon>Physalacriaceae</taxon>
        <taxon>Armillaria</taxon>
    </lineage>
</organism>
<keyword evidence="14 19" id="KW-0443">Lipid metabolism</keyword>
<feature type="binding site" evidence="19">
    <location>
        <begin position="670"/>
        <end position="674"/>
    </location>
    <ligand>
        <name>NADP(+)</name>
        <dbReference type="ChEBI" id="CHEBI:58349"/>
    </ligand>
</feature>
<feature type="binding site" evidence="19">
    <location>
        <position position="589"/>
    </location>
    <ligand>
        <name>NADP(+)</name>
        <dbReference type="ChEBI" id="CHEBI:58349"/>
    </ligand>
</feature>
<comment type="cofactor">
    <cofactor evidence="19">
        <name>FAD</name>
        <dbReference type="ChEBI" id="CHEBI:57692"/>
    </cofactor>
    <text evidence="19">Binds 1 FAD per monomer.</text>
</comment>
<dbReference type="InterPro" id="IPR001433">
    <property type="entry name" value="OxRdtase_FAD/NAD-bd"/>
</dbReference>
<dbReference type="FunFam" id="3.40.50.80:FF:000018">
    <property type="entry name" value="NADPH--cytochrome P450 reductase"/>
    <property type="match status" value="1"/>
</dbReference>
<keyword evidence="16 19" id="KW-0472">Membrane</keyword>
<dbReference type="Pfam" id="PF00667">
    <property type="entry name" value="FAD_binding_1"/>
    <property type="match status" value="1"/>
</dbReference>
<dbReference type="InterPro" id="IPR008254">
    <property type="entry name" value="Flavodoxin/NO_synth"/>
</dbReference>
<gene>
    <name evidence="22" type="ORF">ARMOST_11045</name>
</gene>
<keyword evidence="17 19" id="KW-1207">Sterol metabolism</keyword>
<keyword evidence="3 19" id="KW-0285">Flavoprotein</keyword>
<dbReference type="AlphaFoldDB" id="A0A284RG19"/>
<dbReference type="PANTHER" id="PTHR19384">
    <property type="entry name" value="NITRIC OXIDE SYNTHASE-RELATED"/>
    <property type="match status" value="1"/>
</dbReference>
<keyword evidence="9 19" id="KW-0521">NADP</keyword>
<keyword evidence="18 19" id="KW-0753">Steroid metabolism</keyword>
<dbReference type="GO" id="GO:0006696">
    <property type="term" value="P:ergosterol biosynthetic process"/>
    <property type="evidence" value="ECO:0007669"/>
    <property type="project" value="UniProtKB-UniRule"/>
</dbReference>
<dbReference type="InterPro" id="IPR003097">
    <property type="entry name" value="CysJ-like_FAD-binding"/>
</dbReference>
<dbReference type="SUPFAM" id="SSF52343">
    <property type="entry name" value="Ferredoxin reductase-like, C-terminal NADP-linked domain"/>
    <property type="match status" value="1"/>
</dbReference>
<evidence type="ECO:0000256" key="6">
    <source>
        <dbReference type="ARBA" id="ARBA00022787"/>
    </source>
</evidence>
<keyword evidence="10 19" id="KW-0752">Steroid biosynthesis</keyword>
<comment type="cofactor">
    <cofactor evidence="19">
        <name>FMN</name>
        <dbReference type="ChEBI" id="CHEBI:58210"/>
    </cofactor>
    <text evidence="19">Binds 1 FMN per monomer.</text>
</comment>
<dbReference type="Gene3D" id="2.40.30.10">
    <property type="entry name" value="Translation factors"/>
    <property type="match status" value="2"/>
</dbReference>
<evidence type="ECO:0000256" key="15">
    <source>
        <dbReference type="ARBA" id="ARBA00023128"/>
    </source>
</evidence>
<comment type="function">
    <text evidence="19">This enzyme is required for electron transfer from NADP to cytochrome P450 in microsomes. It can also provide electron transfer to heme oxygenase and cytochrome B5. Involved in ergosterol biosynthesis.</text>
</comment>
<keyword evidence="4 19" id="KW-0288">FMN</keyword>
<evidence type="ECO:0000256" key="16">
    <source>
        <dbReference type="ARBA" id="ARBA00023136"/>
    </source>
</evidence>
<dbReference type="STRING" id="47428.A0A284RG19"/>
<evidence type="ECO:0000256" key="3">
    <source>
        <dbReference type="ARBA" id="ARBA00022630"/>
    </source>
</evidence>
<comment type="similarity">
    <text evidence="19">Belongs to the NADPH--cytochrome P450 reductase family.</text>
</comment>
<dbReference type="PROSITE" id="PS51384">
    <property type="entry name" value="FAD_FR"/>
    <property type="match status" value="1"/>
</dbReference>
<dbReference type="InterPro" id="IPR029039">
    <property type="entry name" value="Flavoprotein-like_sf"/>
</dbReference>
<keyword evidence="6 19" id="KW-1000">Mitochondrion outer membrane</keyword>